<feature type="chain" id="PRO_5045279054" evidence="1">
    <location>
        <begin position="18"/>
        <end position="126"/>
    </location>
</feature>
<reference evidence="2 3" key="1">
    <citation type="journal article" date="2023" name="G3 (Bethesda)">
        <title>A chromosome-level genome assembly of Zasmidium syzygii isolated from banana leaves.</title>
        <authorList>
            <person name="van Westerhoven A.C."/>
            <person name="Mehrabi R."/>
            <person name="Talebi R."/>
            <person name="Steentjes M.B.F."/>
            <person name="Corcolon B."/>
            <person name="Chong P.A."/>
            <person name="Kema G.H.J."/>
            <person name="Seidl M.F."/>
        </authorList>
    </citation>
    <scope>NUCLEOTIDE SEQUENCE [LARGE SCALE GENOMIC DNA]</scope>
    <source>
        <strain evidence="2 3">P124</strain>
    </source>
</reference>
<gene>
    <name evidence="2" type="ORF">PRZ48_000151</name>
</gene>
<feature type="signal peptide" evidence="1">
    <location>
        <begin position="1"/>
        <end position="17"/>
    </location>
</feature>
<protein>
    <submittedName>
        <fullName evidence="2">Uncharacterized protein</fullName>
    </submittedName>
</protein>
<keyword evidence="3" id="KW-1185">Reference proteome</keyword>
<dbReference type="Proteomes" id="UP001305779">
    <property type="component" value="Unassembled WGS sequence"/>
</dbReference>
<evidence type="ECO:0000313" key="2">
    <source>
        <dbReference type="EMBL" id="KAK4506421.1"/>
    </source>
</evidence>
<evidence type="ECO:0000313" key="3">
    <source>
        <dbReference type="Proteomes" id="UP001305779"/>
    </source>
</evidence>
<sequence>MKTLALLLTTLLTTTHAASTLDITLYFSDDCTESVVGELPNGQTATAVTYKGTQANYKHCKNVPAGLQSFSTSGKSYCSGSSKDLWYVWDTSNTDCKGQGAATYAQCGPVKCIKASGGIGSVEFND</sequence>
<name>A0ABR0EZ93_ZASCE</name>
<proteinExistence type="predicted"/>
<accession>A0ABR0EZ93</accession>
<organism evidence="2 3">
    <name type="scientific">Zasmidium cellare</name>
    <name type="common">Wine cellar mold</name>
    <name type="synonym">Racodium cellare</name>
    <dbReference type="NCBI Taxonomy" id="395010"/>
    <lineage>
        <taxon>Eukaryota</taxon>
        <taxon>Fungi</taxon>
        <taxon>Dikarya</taxon>
        <taxon>Ascomycota</taxon>
        <taxon>Pezizomycotina</taxon>
        <taxon>Dothideomycetes</taxon>
        <taxon>Dothideomycetidae</taxon>
        <taxon>Mycosphaerellales</taxon>
        <taxon>Mycosphaerellaceae</taxon>
        <taxon>Zasmidium</taxon>
    </lineage>
</organism>
<comment type="caution">
    <text evidence="2">The sequence shown here is derived from an EMBL/GenBank/DDBJ whole genome shotgun (WGS) entry which is preliminary data.</text>
</comment>
<dbReference type="EMBL" id="JAXOVC010000001">
    <property type="protein sequence ID" value="KAK4506421.1"/>
    <property type="molecule type" value="Genomic_DNA"/>
</dbReference>
<keyword evidence="1" id="KW-0732">Signal</keyword>
<evidence type="ECO:0000256" key="1">
    <source>
        <dbReference type="SAM" id="SignalP"/>
    </source>
</evidence>